<feature type="compositionally biased region" description="Polar residues" evidence="1">
    <location>
        <begin position="1"/>
        <end position="11"/>
    </location>
</feature>
<protein>
    <submittedName>
        <fullName evidence="2">Uncharacterized protein</fullName>
    </submittedName>
</protein>
<feature type="compositionally biased region" description="Basic and acidic residues" evidence="1">
    <location>
        <begin position="136"/>
        <end position="154"/>
    </location>
</feature>
<feature type="region of interest" description="Disordered" evidence="1">
    <location>
        <begin position="554"/>
        <end position="577"/>
    </location>
</feature>
<dbReference type="AlphaFoldDB" id="A0A250XLQ1"/>
<feature type="region of interest" description="Disordered" evidence="1">
    <location>
        <begin position="634"/>
        <end position="701"/>
    </location>
</feature>
<evidence type="ECO:0000313" key="3">
    <source>
        <dbReference type="Proteomes" id="UP000232323"/>
    </source>
</evidence>
<name>A0A250XLQ1_9CHLO</name>
<feature type="compositionally biased region" description="Low complexity" evidence="1">
    <location>
        <begin position="672"/>
        <end position="688"/>
    </location>
</feature>
<feature type="region of interest" description="Disordered" evidence="1">
    <location>
        <begin position="193"/>
        <end position="238"/>
    </location>
</feature>
<feature type="compositionally biased region" description="Acidic residues" evidence="1">
    <location>
        <begin position="38"/>
        <end position="47"/>
    </location>
</feature>
<feature type="region of interest" description="Disordered" evidence="1">
    <location>
        <begin position="880"/>
        <end position="901"/>
    </location>
</feature>
<dbReference type="EMBL" id="BEGY01000108">
    <property type="protein sequence ID" value="GAX83822.1"/>
    <property type="molecule type" value="Genomic_DNA"/>
</dbReference>
<evidence type="ECO:0000313" key="2">
    <source>
        <dbReference type="EMBL" id="GAX83822.1"/>
    </source>
</evidence>
<keyword evidence="3" id="KW-1185">Reference proteome</keyword>
<sequence>MLSWRNHQTVEGATEINRPDLNMPYMRGRRPRRSSSSSDEEEDEAMNDETGSTSLAAAETGVKPDLSKLNYVMSEEEQEGGYEVSTMSWKHQRTYLELKRLLAKRQRTPGSHDRSMMVAGERDDDRRMSSMLVRSEGFDHGSQDATKRSPERETNGQGSAVDGLASALLNRSRSVLRERDQIQERIHAALLKIRHDGPAGSSTTSPGTVPAVSSRLSGAAASAVPRPSLHVKSHSRVPDLFPQEAAGFDRQKNRGSSTNDVAAAAESCVVKVPISSGDFPKEQISWRDQLKALLREASVDKQTKPQAALSAHAERMQAASASSTSVHAFTETILSQQAQAAITGSSAALTSPAPLHEGSMKLSSSRVHETSDMILPSSLVQHASGDSSIRTEQYSLKLLPLQNLSHTPLSVTQPLLVPPDIDQLLALLASRFGLAPRGLVGDTKIAYVVPEVTTAVSGQISPPVPATRRQGLADNAISSEATTGRVEGESVVTAVAPEAAASQGLASSDRLSAMNNAILFSPLLDVQEGEVTTTCKTDSYTSDALYDAYQQDGPIHDERLNSPANVADTVDSATPSRRRWSIFSPSSEKASDSFKSETGSGRIWKGAADTLSATAHVSAGSSPTASLPLTINEPAGLQQEVSNGGTPPRSPRRRRSSQETAAPSCSPHMLGSAHSSLPSTTSLLSHAPVSTDGSSKPWSSSRKFLDRPVVMQMPQAAEGSRLPESPVMISCLVLDHHKAKMQPLQQSAPPYFGPASEEYSIRFNTDGSTRSVNDIIPQNDGSAADDHVAPVAFSPLLGRLLYHSVTANLFADSPFTSVATLSSDEESDCEDASVVGARRMHAAHLETSAGSENGLEQDLEATHDENLSANRYLRQRCHTSNANRGTELHTASDSGSPTNGPAIRVVYTSHVDDITRARASETAAERVYQWSSGVEESVSDHYLSSSVRESYWEESENMVLNEHQVPDAPINDEPTTVPPVVHSEIQPVVEMIPAAPAINGDAIPDRVGSPSPPRPSRPTRSELEAMFHHIMMELKYTHCNLSQLPPESRVHVPLVHDNETPVPSVDHMNL</sequence>
<dbReference type="Proteomes" id="UP000232323">
    <property type="component" value="Unassembled WGS sequence"/>
</dbReference>
<evidence type="ECO:0000256" key="1">
    <source>
        <dbReference type="SAM" id="MobiDB-lite"/>
    </source>
</evidence>
<accession>A0A250XLQ1</accession>
<gene>
    <name evidence="2" type="ORF">CEUSTIGMA_g11247.t1</name>
</gene>
<organism evidence="2 3">
    <name type="scientific">Chlamydomonas eustigma</name>
    <dbReference type="NCBI Taxonomy" id="1157962"/>
    <lineage>
        <taxon>Eukaryota</taxon>
        <taxon>Viridiplantae</taxon>
        <taxon>Chlorophyta</taxon>
        <taxon>core chlorophytes</taxon>
        <taxon>Chlorophyceae</taxon>
        <taxon>CS clade</taxon>
        <taxon>Chlamydomonadales</taxon>
        <taxon>Chlamydomonadaceae</taxon>
        <taxon>Chlamydomonas</taxon>
    </lineage>
</organism>
<comment type="caution">
    <text evidence="2">The sequence shown here is derived from an EMBL/GenBank/DDBJ whole genome shotgun (WGS) entry which is preliminary data.</text>
</comment>
<feature type="region of interest" description="Disordered" evidence="1">
    <location>
        <begin position="999"/>
        <end position="1019"/>
    </location>
</feature>
<feature type="region of interest" description="Disordered" evidence="1">
    <location>
        <begin position="1"/>
        <end position="61"/>
    </location>
</feature>
<feature type="region of interest" description="Disordered" evidence="1">
    <location>
        <begin position="134"/>
        <end position="165"/>
    </location>
</feature>
<proteinExistence type="predicted"/>
<feature type="compositionally biased region" description="Polar residues" evidence="1">
    <location>
        <begin position="880"/>
        <end position="899"/>
    </location>
</feature>
<reference evidence="2 3" key="1">
    <citation type="submission" date="2017-08" db="EMBL/GenBank/DDBJ databases">
        <title>Acidophilic green algal genome provides insights into adaptation to an acidic environment.</title>
        <authorList>
            <person name="Hirooka S."/>
            <person name="Hirose Y."/>
            <person name="Kanesaki Y."/>
            <person name="Higuchi S."/>
            <person name="Fujiwara T."/>
            <person name="Onuma R."/>
            <person name="Era A."/>
            <person name="Ohbayashi R."/>
            <person name="Uzuka A."/>
            <person name="Nozaki H."/>
            <person name="Yoshikawa H."/>
            <person name="Miyagishima S.Y."/>
        </authorList>
    </citation>
    <scope>NUCLEOTIDE SEQUENCE [LARGE SCALE GENOMIC DNA]</scope>
    <source>
        <strain evidence="2 3">NIES-2499</strain>
    </source>
</reference>
<feature type="compositionally biased region" description="Polar residues" evidence="1">
    <location>
        <begin position="691"/>
        <end position="701"/>
    </location>
</feature>